<dbReference type="KEGG" id="caul:KCG34_17190"/>
<accession>A0A975FXS6</accession>
<organism evidence="3 4">
    <name type="scientific">Phenylobacterium montanum</name>
    <dbReference type="NCBI Taxonomy" id="2823693"/>
    <lineage>
        <taxon>Bacteria</taxon>
        <taxon>Pseudomonadati</taxon>
        <taxon>Pseudomonadota</taxon>
        <taxon>Alphaproteobacteria</taxon>
        <taxon>Caulobacterales</taxon>
        <taxon>Caulobacteraceae</taxon>
        <taxon>Phenylobacterium</taxon>
    </lineage>
</organism>
<feature type="signal peptide" evidence="2">
    <location>
        <begin position="1"/>
        <end position="19"/>
    </location>
</feature>
<feature type="region of interest" description="Disordered" evidence="1">
    <location>
        <begin position="101"/>
        <end position="120"/>
    </location>
</feature>
<keyword evidence="4" id="KW-1185">Reference proteome</keyword>
<dbReference type="RefSeq" id="WP_211936850.1">
    <property type="nucleotide sequence ID" value="NZ_CP073078.1"/>
</dbReference>
<evidence type="ECO:0008006" key="5">
    <source>
        <dbReference type="Google" id="ProtNLM"/>
    </source>
</evidence>
<keyword evidence="2" id="KW-0732">Signal</keyword>
<dbReference type="EMBL" id="CP073078">
    <property type="protein sequence ID" value="QUD86798.1"/>
    <property type="molecule type" value="Genomic_DNA"/>
</dbReference>
<feature type="compositionally biased region" description="Pro residues" evidence="1">
    <location>
        <begin position="32"/>
        <end position="60"/>
    </location>
</feature>
<protein>
    <recommendedName>
        <fullName evidence="5">Copper-binding protein</fullName>
    </recommendedName>
</protein>
<dbReference type="AlphaFoldDB" id="A0A975FXS6"/>
<gene>
    <name evidence="3" type="ORF">KCG34_17190</name>
</gene>
<evidence type="ECO:0000256" key="1">
    <source>
        <dbReference type="SAM" id="MobiDB-lite"/>
    </source>
</evidence>
<proteinExistence type="predicted"/>
<reference evidence="3" key="1">
    <citation type="submission" date="2021-04" db="EMBL/GenBank/DDBJ databases">
        <title>The complete genome sequence of Caulobacter sp. S6.</title>
        <authorList>
            <person name="Tang Y."/>
            <person name="Ouyang W."/>
            <person name="Liu Q."/>
            <person name="Huang B."/>
            <person name="Guo Z."/>
            <person name="Lei P."/>
        </authorList>
    </citation>
    <scope>NUCLEOTIDE SEQUENCE</scope>
    <source>
        <strain evidence="3">S6</strain>
    </source>
</reference>
<feature type="compositionally biased region" description="Low complexity" evidence="1">
    <location>
        <begin position="1"/>
        <end position="31"/>
    </location>
</feature>
<evidence type="ECO:0000256" key="2">
    <source>
        <dbReference type="SAM" id="SignalP"/>
    </source>
</evidence>
<evidence type="ECO:0000313" key="3">
    <source>
        <dbReference type="EMBL" id="QUD86798.1"/>
    </source>
</evidence>
<name>A0A975FXS6_9CAUL</name>
<evidence type="ECO:0000313" key="4">
    <source>
        <dbReference type="Proteomes" id="UP000676409"/>
    </source>
</evidence>
<dbReference type="Proteomes" id="UP000676409">
    <property type="component" value="Chromosome"/>
</dbReference>
<feature type="chain" id="PRO_5038145646" description="Copper-binding protein" evidence="2">
    <location>
        <begin position="20"/>
        <end position="194"/>
    </location>
</feature>
<feature type="region of interest" description="Disordered" evidence="1">
    <location>
        <begin position="1"/>
        <end position="76"/>
    </location>
</feature>
<sequence length="194" mass="19975">MHPAGAALALALGAAQPDAAPATTPPAATQTQPPPSPLQPGAPGAPAPPQAGEDAPPPEPLADDAKGTTVDQAYASAEARQGALDGRWRLSDAAGVPLFDFQLTDPGEKPSPRTSDTARPQIEGAWRDLRREGALGGDGVVDQVVRDGDKLVISFHERDAAHPMQAILHAETNGGWIGELAEVGATTIVFLERP</sequence>